<comment type="similarity">
    <text evidence="1 7">Belongs to the BZR/LAT61 family.</text>
</comment>
<dbReference type="GO" id="GO:0003677">
    <property type="term" value="F:DNA binding"/>
    <property type="evidence" value="ECO:0007669"/>
    <property type="project" value="UniProtKB-UniRule"/>
</dbReference>
<proteinExistence type="inferred from homology"/>
<dbReference type="AlphaFoldDB" id="A0AAV9ANF9"/>
<evidence type="ECO:0000313" key="9">
    <source>
        <dbReference type="EMBL" id="KAK1265696.1"/>
    </source>
</evidence>
<dbReference type="InterPro" id="IPR008540">
    <property type="entry name" value="BES1_N"/>
</dbReference>
<accession>A0AAV9ANF9</accession>
<protein>
    <recommendedName>
        <fullName evidence="7">Protein BZR1 homolog</fullName>
    </recommendedName>
    <alternativeName>
        <fullName evidence="7">Protein BRASSINAZOLE-RESISTANT 1 homolog</fullName>
    </alternativeName>
</protein>
<keyword evidence="3 7" id="KW-1070">Brassinosteroid signaling pathway</keyword>
<evidence type="ECO:0000256" key="2">
    <source>
        <dbReference type="ARBA" id="ARBA00022604"/>
    </source>
</evidence>
<dbReference type="PANTHER" id="PTHR31506:SF21">
    <property type="entry name" value="PROTEIN BZR1 HOMOLOG"/>
    <property type="match status" value="1"/>
</dbReference>
<evidence type="ECO:0000256" key="6">
    <source>
        <dbReference type="ARBA" id="ARBA00023163"/>
    </source>
</evidence>
<dbReference type="Pfam" id="PF05687">
    <property type="entry name" value="BES1_N"/>
    <property type="match status" value="1"/>
</dbReference>
<feature type="domain" description="BES1/BZR1 plant transcription factor N-terminal" evidence="8">
    <location>
        <begin position="44"/>
        <end position="107"/>
    </location>
</feature>
<reference evidence="9" key="1">
    <citation type="journal article" date="2023" name="Nat. Commun.">
        <title>Diploid and tetraploid genomes of Acorus and the evolution of monocots.</title>
        <authorList>
            <person name="Ma L."/>
            <person name="Liu K.W."/>
            <person name="Li Z."/>
            <person name="Hsiao Y.Y."/>
            <person name="Qi Y."/>
            <person name="Fu T."/>
            <person name="Tang G.D."/>
            <person name="Zhang D."/>
            <person name="Sun W.H."/>
            <person name="Liu D.K."/>
            <person name="Li Y."/>
            <person name="Chen G.Z."/>
            <person name="Liu X.D."/>
            <person name="Liao X.Y."/>
            <person name="Jiang Y.T."/>
            <person name="Yu X."/>
            <person name="Hao Y."/>
            <person name="Huang J."/>
            <person name="Zhao X.W."/>
            <person name="Ke S."/>
            <person name="Chen Y.Y."/>
            <person name="Wu W.L."/>
            <person name="Hsu J.L."/>
            <person name="Lin Y.F."/>
            <person name="Huang M.D."/>
            <person name="Li C.Y."/>
            <person name="Huang L."/>
            <person name="Wang Z.W."/>
            <person name="Zhao X."/>
            <person name="Zhong W.Y."/>
            <person name="Peng D.H."/>
            <person name="Ahmad S."/>
            <person name="Lan S."/>
            <person name="Zhang J.S."/>
            <person name="Tsai W.C."/>
            <person name="Van de Peer Y."/>
            <person name="Liu Z.J."/>
        </authorList>
    </citation>
    <scope>NUCLEOTIDE SEQUENCE</scope>
    <source>
        <strain evidence="9">SCP</strain>
    </source>
</reference>
<organism evidence="9 10">
    <name type="scientific">Acorus gramineus</name>
    <name type="common">Dwarf sweet flag</name>
    <dbReference type="NCBI Taxonomy" id="55184"/>
    <lineage>
        <taxon>Eukaryota</taxon>
        <taxon>Viridiplantae</taxon>
        <taxon>Streptophyta</taxon>
        <taxon>Embryophyta</taxon>
        <taxon>Tracheophyta</taxon>
        <taxon>Spermatophyta</taxon>
        <taxon>Magnoliopsida</taxon>
        <taxon>Liliopsida</taxon>
        <taxon>Acoraceae</taxon>
        <taxon>Acorus</taxon>
    </lineage>
</organism>
<evidence type="ECO:0000313" key="10">
    <source>
        <dbReference type="Proteomes" id="UP001179952"/>
    </source>
</evidence>
<keyword evidence="10" id="KW-1185">Reference proteome</keyword>
<name>A0AAV9ANF9_ACOGR</name>
<dbReference type="InterPro" id="IPR033264">
    <property type="entry name" value="BZR"/>
</dbReference>
<dbReference type="GO" id="GO:0006351">
    <property type="term" value="P:DNA-templated transcription"/>
    <property type="evidence" value="ECO:0007669"/>
    <property type="project" value="InterPro"/>
</dbReference>
<evidence type="ECO:0000259" key="8">
    <source>
        <dbReference type="Pfam" id="PF05687"/>
    </source>
</evidence>
<dbReference type="GO" id="GO:0005634">
    <property type="term" value="C:nucleus"/>
    <property type="evidence" value="ECO:0007669"/>
    <property type="project" value="UniProtKB-SubCell"/>
</dbReference>
<evidence type="ECO:0000256" key="7">
    <source>
        <dbReference type="RuleBase" id="RU369040"/>
    </source>
</evidence>
<sequence length="117" mass="13045">MEGGGEKKESRTKKGCIKPIRGPWVVRKFDADGAVVGTSLGRSLERGRENNRSRVRQRRAVASRIYAGLRSHGGYRLPKHPDHNDVLRALCEEAGWAVDDDGTVTRKDRVGDHLIEV</sequence>
<dbReference type="Proteomes" id="UP001179952">
    <property type="component" value="Unassembled WGS sequence"/>
</dbReference>
<keyword evidence="5 7" id="KW-0238">DNA-binding</keyword>
<dbReference type="EMBL" id="JAUJYN010000008">
    <property type="protein sequence ID" value="KAK1265696.1"/>
    <property type="molecule type" value="Genomic_DNA"/>
</dbReference>
<dbReference type="GO" id="GO:0003700">
    <property type="term" value="F:DNA-binding transcription factor activity"/>
    <property type="evidence" value="ECO:0007669"/>
    <property type="project" value="UniProtKB-UniRule"/>
</dbReference>
<comment type="caution">
    <text evidence="9">The sequence shown here is derived from an EMBL/GenBank/DDBJ whole genome shotgun (WGS) entry which is preliminary data.</text>
</comment>
<evidence type="ECO:0000256" key="1">
    <source>
        <dbReference type="ARBA" id="ARBA00005909"/>
    </source>
</evidence>
<reference evidence="9" key="2">
    <citation type="submission" date="2023-06" db="EMBL/GenBank/DDBJ databases">
        <authorList>
            <person name="Ma L."/>
            <person name="Liu K.-W."/>
            <person name="Li Z."/>
            <person name="Hsiao Y.-Y."/>
            <person name="Qi Y."/>
            <person name="Fu T."/>
            <person name="Tang G."/>
            <person name="Zhang D."/>
            <person name="Sun W.-H."/>
            <person name="Liu D.-K."/>
            <person name="Li Y."/>
            <person name="Chen G.-Z."/>
            <person name="Liu X.-D."/>
            <person name="Liao X.-Y."/>
            <person name="Jiang Y.-T."/>
            <person name="Yu X."/>
            <person name="Hao Y."/>
            <person name="Huang J."/>
            <person name="Zhao X.-W."/>
            <person name="Ke S."/>
            <person name="Chen Y.-Y."/>
            <person name="Wu W.-L."/>
            <person name="Hsu J.-L."/>
            <person name="Lin Y.-F."/>
            <person name="Huang M.-D."/>
            <person name="Li C.-Y."/>
            <person name="Huang L."/>
            <person name="Wang Z.-W."/>
            <person name="Zhao X."/>
            <person name="Zhong W.-Y."/>
            <person name="Peng D.-H."/>
            <person name="Ahmad S."/>
            <person name="Lan S."/>
            <person name="Zhang J.-S."/>
            <person name="Tsai W.-C."/>
            <person name="Van De Peer Y."/>
            <person name="Liu Z.-J."/>
        </authorList>
    </citation>
    <scope>NUCLEOTIDE SEQUENCE</scope>
    <source>
        <strain evidence="9">SCP</strain>
        <tissue evidence="9">Leaves</tissue>
    </source>
</reference>
<keyword evidence="6 7" id="KW-0804">Transcription</keyword>
<dbReference type="PANTHER" id="PTHR31506">
    <property type="entry name" value="BES1/BZR1 HOMOLOG PROTEIN 3-RELATED"/>
    <property type="match status" value="1"/>
</dbReference>
<evidence type="ECO:0000256" key="3">
    <source>
        <dbReference type="ARBA" id="ARBA00022626"/>
    </source>
</evidence>
<gene>
    <name evidence="9" type="ORF">QJS04_geneDACA021356</name>
</gene>
<evidence type="ECO:0000256" key="5">
    <source>
        <dbReference type="ARBA" id="ARBA00023125"/>
    </source>
</evidence>
<keyword evidence="4 7" id="KW-0805">Transcription regulation</keyword>
<comment type="function">
    <text evidence="7">Functions in brassinosteroid signaling. May function as transcriptional repressor.</text>
</comment>
<dbReference type="GO" id="GO:0009742">
    <property type="term" value="P:brassinosteroid mediated signaling pathway"/>
    <property type="evidence" value="ECO:0007669"/>
    <property type="project" value="UniProtKB-UniRule"/>
</dbReference>
<keyword evidence="2" id="KW-0341">Growth regulation</keyword>
<evidence type="ECO:0000256" key="4">
    <source>
        <dbReference type="ARBA" id="ARBA00023015"/>
    </source>
</evidence>
<comment type="subcellular location">
    <subcellularLocation>
        <location evidence="7">Nucleus</location>
    </subcellularLocation>
</comment>